<proteinExistence type="predicted"/>
<dbReference type="EMBL" id="CM039178">
    <property type="protein sequence ID" value="KAH9679733.1"/>
    <property type="molecule type" value="Genomic_DNA"/>
</dbReference>
<comment type="caution">
    <text evidence="1">The sequence shown here is derived from an EMBL/GenBank/DDBJ whole genome shotgun (WGS) entry which is preliminary data.</text>
</comment>
<protein>
    <submittedName>
        <fullName evidence="1">Uncharacterized protein</fullName>
    </submittedName>
</protein>
<evidence type="ECO:0000313" key="2">
    <source>
        <dbReference type="Proteomes" id="UP000829398"/>
    </source>
</evidence>
<keyword evidence="2" id="KW-1185">Reference proteome</keyword>
<evidence type="ECO:0000313" key="1">
    <source>
        <dbReference type="EMBL" id="KAH9679733.1"/>
    </source>
</evidence>
<sequence>MVKTAMTGATKSSSASTAEDDDKWAQCVKLVIDGKGKLGHLTGEVTKPTAGDPSLPTWRSANSMVIAWLINSMEPRIENSSQIFELKTRLWQSKQGNREELDLCYDKQWDCSSDSVRYKKMLENDRVYVFLAGLNRDLDEVRGRILSRKPLPSIREVFSEVRREEAQRNVMLNDVKATSEVESSESSALVSKAHEPDGDRRNSKKPWCDFCKRAWHTRETCWKLHDKPPHVKNKQGGDGQAFQATSDLEQSGSSESSSFTKDQLEHLYKLFQSSSFNSSTPCSLAQKGNYLSAALVCHHSNPCFWIIDSGATDHMTSSPSLFSVYKPCAGNQKIKITDGSLLAIAGKGSIILSSTLTLHNVLHVPNLSCNLLSISKLTLDLNCCANFFQNNCEFQDLTSGKMIGSARQSGRLYFFEKVPSLRRQPPRTCFNSVSAVNNDNEVLLWHFRLGHPSFQYFSSFKCEICELAKHHRASFPSQPYKASKPFSVIHSDVWGPNRISTLTGKRWFITFIDDHTRISWVYLMKEKSDVGMIFKTFNNMVQTQFQTKIQVFLTDNGKEYFNKFLGHYFVENGIFHQSSCTDTPQQNGITERKNKHLLEVARSLLFTTQVPMYLWGEAVLTAAYLINRMPSKVL</sequence>
<accession>A0ACB8HY61</accession>
<gene>
    <name evidence="1" type="ORF">KPL71_026250</name>
</gene>
<name>A0ACB8HY61_CITSI</name>
<reference evidence="2" key="1">
    <citation type="journal article" date="2023" name="Hortic. Res.">
        <title>A chromosome-level phased genome enabling allele-level studies in sweet orange: a case study on citrus Huanglongbing tolerance.</title>
        <authorList>
            <person name="Wu B."/>
            <person name="Yu Q."/>
            <person name="Deng Z."/>
            <person name="Duan Y."/>
            <person name="Luo F."/>
            <person name="Gmitter F. Jr."/>
        </authorList>
    </citation>
    <scope>NUCLEOTIDE SEQUENCE [LARGE SCALE GENOMIC DNA]</scope>
    <source>
        <strain evidence="2">cv. Valencia</strain>
    </source>
</reference>
<organism evidence="1 2">
    <name type="scientific">Citrus sinensis</name>
    <name type="common">Sweet orange</name>
    <name type="synonym">Citrus aurantium var. sinensis</name>
    <dbReference type="NCBI Taxonomy" id="2711"/>
    <lineage>
        <taxon>Eukaryota</taxon>
        <taxon>Viridiplantae</taxon>
        <taxon>Streptophyta</taxon>
        <taxon>Embryophyta</taxon>
        <taxon>Tracheophyta</taxon>
        <taxon>Spermatophyta</taxon>
        <taxon>Magnoliopsida</taxon>
        <taxon>eudicotyledons</taxon>
        <taxon>Gunneridae</taxon>
        <taxon>Pentapetalae</taxon>
        <taxon>rosids</taxon>
        <taxon>malvids</taxon>
        <taxon>Sapindales</taxon>
        <taxon>Rutaceae</taxon>
        <taxon>Aurantioideae</taxon>
        <taxon>Citrus</taxon>
    </lineage>
</organism>
<dbReference type="Proteomes" id="UP000829398">
    <property type="component" value="Chromosome 9"/>
</dbReference>